<evidence type="ECO:0000313" key="2">
    <source>
        <dbReference type="EMBL" id="MYD90235.1"/>
    </source>
</evidence>
<evidence type="ECO:0000256" key="1">
    <source>
        <dbReference type="SAM" id="MobiDB-lite"/>
    </source>
</evidence>
<dbReference type="AlphaFoldDB" id="A0A6B1DTV6"/>
<dbReference type="InterPro" id="IPR038389">
    <property type="entry name" value="PSMG2_sf"/>
</dbReference>
<reference evidence="2" key="1">
    <citation type="submission" date="2019-09" db="EMBL/GenBank/DDBJ databases">
        <title>Characterisation of the sponge microbiome using genome-centric metagenomics.</title>
        <authorList>
            <person name="Engelberts J.P."/>
            <person name="Robbins S.J."/>
            <person name="De Goeij J.M."/>
            <person name="Aranda M."/>
            <person name="Bell S.C."/>
            <person name="Webster N.S."/>
        </authorList>
    </citation>
    <scope>NUCLEOTIDE SEQUENCE</scope>
    <source>
        <strain evidence="2">SB0662_bin_9</strain>
    </source>
</reference>
<organism evidence="2">
    <name type="scientific">Caldilineaceae bacterium SB0662_bin_9</name>
    <dbReference type="NCBI Taxonomy" id="2605258"/>
    <lineage>
        <taxon>Bacteria</taxon>
        <taxon>Bacillati</taxon>
        <taxon>Chloroflexota</taxon>
        <taxon>Caldilineae</taxon>
        <taxon>Caldilineales</taxon>
        <taxon>Caldilineaceae</taxon>
    </lineage>
</organism>
<dbReference type="EMBL" id="VXPY01000053">
    <property type="protein sequence ID" value="MYD90235.1"/>
    <property type="molecule type" value="Genomic_DNA"/>
</dbReference>
<feature type="compositionally biased region" description="Basic and acidic residues" evidence="1">
    <location>
        <begin position="8"/>
        <end position="17"/>
    </location>
</feature>
<name>A0A6B1DTV6_9CHLR</name>
<proteinExistence type="predicted"/>
<dbReference type="InterPro" id="IPR019151">
    <property type="entry name" value="Proteasome_assmbl_chaperone_2"/>
</dbReference>
<dbReference type="SUPFAM" id="SSF159659">
    <property type="entry name" value="Cgl1923-like"/>
    <property type="match status" value="1"/>
</dbReference>
<comment type="caution">
    <text evidence="2">The sequence shown here is derived from an EMBL/GenBank/DDBJ whole genome shotgun (WGS) entry which is preliminary data.</text>
</comment>
<sequence length="347" mass="39996">MGGVRRGRMPDGWDHDSSMLQRRGRGSKGPEIRMANSFEIWDVPETAEVFAVAGWEQWANAGSVSSDLPQYLVDHLEARRIGRLLDKGNYLFQLPGTHDLMRPQIEFDDGFASKVQRPYNDIYFVGEGDRGLVIFQGTEPHIDVDRYAQAFFDAMHHMRVSRVVGLGGVYGAMPFRRDRMVSCSFSLPRMRQELDTYAVSYSNYKGGASLGSYLSATAFEREVEYCNFYSMVPAYDFSQLNLSEQGMRVEFDFRAWHELMRRVNAMFKLRIDLSDLEEKSFKLTQSLTDKVEQLSAKSGHERLARYFDRLDEEFEENSFLPYEQVWKSELGQILDDLESDDPPEPTP</sequence>
<accession>A0A6B1DTV6</accession>
<feature type="region of interest" description="Disordered" evidence="1">
    <location>
        <begin position="1"/>
        <end position="30"/>
    </location>
</feature>
<dbReference type="Gene3D" id="3.40.50.10900">
    <property type="entry name" value="PAC-like subunit"/>
    <property type="match status" value="1"/>
</dbReference>
<dbReference type="Pfam" id="PF09754">
    <property type="entry name" value="PAC2"/>
    <property type="match status" value="1"/>
</dbReference>
<protein>
    <submittedName>
        <fullName evidence="2">PAC2 family protein</fullName>
    </submittedName>
</protein>
<gene>
    <name evidence="2" type="ORF">F4Y08_07835</name>
</gene>